<evidence type="ECO:0000256" key="3">
    <source>
        <dbReference type="PROSITE-ProRule" id="PRU00023"/>
    </source>
</evidence>
<dbReference type="PANTHER" id="PTHR24198:SF165">
    <property type="entry name" value="ANKYRIN REPEAT-CONTAINING PROTEIN-RELATED"/>
    <property type="match status" value="1"/>
</dbReference>
<dbReference type="Gene3D" id="1.25.40.20">
    <property type="entry name" value="Ankyrin repeat-containing domain"/>
    <property type="match status" value="1"/>
</dbReference>
<evidence type="ECO:0000256" key="5">
    <source>
        <dbReference type="SAM" id="SignalP"/>
    </source>
</evidence>
<name>A0A5C6EMY2_9BACT</name>
<dbReference type="EMBL" id="SJPW01000005">
    <property type="protein sequence ID" value="TWU50502.1"/>
    <property type="molecule type" value="Genomic_DNA"/>
</dbReference>
<feature type="chain" id="PRO_5022668617" evidence="5">
    <location>
        <begin position="30"/>
        <end position="231"/>
    </location>
</feature>
<keyword evidence="1" id="KW-0677">Repeat</keyword>
<evidence type="ECO:0000256" key="2">
    <source>
        <dbReference type="ARBA" id="ARBA00023043"/>
    </source>
</evidence>
<gene>
    <name evidence="6" type="ORF">Poly51_37920</name>
</gene>
<dbReference type="OrthoDB" id="281799at2"/>
<keyword evidence="7" id="KW-1185">Reference proteome</keyword>
<dbReference type="Pfam" id="PF12796">
    <property type="entry name" value="Ank_2"/>
    <property type="match status" value="1"/>
</dbReference>
<evidence type="ECO:0000256" key="1">
    <source>
        <dbReference type="ARBA" id="ARBA00022737"/>
    </source>
</evidence>
<dbReference type="RefSeq" id="WP_146459236.1">
    <property type="nucleotide sequence ID" value="NZ_SJPW01000005.1"/>
</dbReference>
<keyword evidence="2 3" id="KW-0040">ANK repeat</keyword>
<dbReference type="Proteomes" id="UP000318288">
    <property type="component" value="Unassembled WGS sequence"/>
</dbReference>
<dbReference type="PANTHER" id="PTHR24198">
    <property type="entry name" value="ANKYRIN REPEAT AND PROTEIN KINASE DOMAIN-CONTAINING PROTEIN"/>
    <property type="match status" value="1"/>
</dbReference>
<dbReference type="SUPFAM" id="SSF48403">
    <property type="entry name" value="Ankyrin repeat"/>
    <property type="match status" value="1"/>
</dbReference>
<proteinExistence type="predicted"/>
<comment type="caution">
    <text evidence="6">The sequence shown here is derived from an EMBL/GenBank/DDBJ whole genome shotgun (WGS) entry which is preliminary data.</text>
</comment>
<feature type="signal peptide" evidence="5">
    <location>
        <begin position="1"/>
        <end position="29"/>
    </location>
</feature>
<dbReference type="PROSITE" id="PS50297">
    <property type="entry name" value="ANK_REP_REGION"/>
    <property type="match status" value="3"/>
</dbReference>
<evidence type="ECO:0000313" key="7">
    <source>
        <dbReference type="Proteomes" id="UP000318288"/>
    </source>
</evidence>
<feature type="repeat" description="ANK" evidence="3">
    <location>
        <begin position="143"/>
        <end position="175"/>
    </location>
</feature>
<feature type="repeat" description="ANK" evidence="3">
    <location>
        <begin position="177"/>
        <end position="209"/>
    </location>
</feature>
<dbReference type="PROSITE" id="PS50088">
    <property type="entry name" value="ANK_REPEAT"/>
    <property type="match status" value="3"/>
</dbReference>
<reference evidence="6 7" key="1">
    <citation type="submission" date="2019-02" db="EMBL/GenBank/DDBJ databases">
        <title>Deep-cultivation of Planctomycetes and their phenomic and genomic characterization uncovers novel biology.</title>
        <authorList>
            <person name="Wiegand S."/>
            <person name="Jogler M."/>
            <person name="Boedeker C."/>
            <person name="Pinto D."/>
            <person name="Vollmers J."/>
            <person name="Rivas-Marin E."/>
            <person name="Kohn T."/>
            <person name="Peeters S.H."/>
            <person name="Heuer A."/>
            <person name="Rast P."/>
            <person name="Oberbeckmann S."/>
            <person name="Bunk B."/>
            <person name="Jeske O."/>
            <person name="Meyerdierks A."/>
            <person name="Storesund J.E."/>
            <person name="Kallscheuer N."/>
            <person name="Luecker S."/>
            <person name="Lage O.M."/>
            <person name="Pohl T."/>
            <person name="Merkel B.J."/>
            <person name="Hornburger P."/>
            <person name="Mueller R.-W."/>
            <person name="Bruemmer F."/>
            <person name="Labrenz M."/>
            <person name="Spormann A.M."/>
            <person name="Op Den Camp H."/>
            <person name="Overmann J."/>
            <person name="Amann R."/>
            <person name="Jetten M.S.M."/>
            <person name="Mascher T."/>
            <person name="Medema M.H."/>
            <person name="Devos D.P."/>
            <person name="Kaster A.-K."/>
            <person name="Ovreas L."/>
            <person name="Rohde M."/>
            <person name="Galperin M.Y."/>
            <person name="Jogler C."/>
        </authorList>
    </citation>
    <scope>NUCLEOTIDE SEQUENCE [LARGE SCALE GENOMIC DNA]</scope>
    <source>
        <strain evidence="6 7">Poly51</strain>
    </source>
</reference>
<dbReference type="InterPro" id="IPR002110">
    <property type="entry name" value="Ankyrin_rpt"/>
</dbReference>
<feature type="region of interest" description="Disordered" evidence="4">
    <location>
        <begin position="33"/>
        <end position="63"/>
    </location>
</feature>
<dbReference type="SMART" id="SM00248">
    <property type="entry name" value="ANK"/>
    <property type="match status" value="4"/>
</dbReference>
<organism evidence="6 7">
    <name type="scientific">Rubripirellula tenax</name>
    <dbReference type="NCBI Taxonomy" id="2528015"/>
    <lineage>
        <taxon>Bacteria</taxon>
        <taxon>Pseudomonadati</taxon>
        <taxon>Planctomycetota</taxon>
        <taxon>Planctomycetia</taxon>
        <taxon>Pirellulales</taxon>
        <taxon>Pirellulaceae</taxon>
        <taxon>Rubripirellula</taxon>
    </lineage>
</organism>
<evidence type="ECO:0000256" key="4">
    <source>
        <dbReference type="SAM" id="MobiDB-lite"/>
    </source>
</evidence>
<feature type="compositionally biased region" description="Polar residues" evidence="4">
    <location>
        <begin position="33"/>
        <end position="51"/>
    </location>
</feature>
<evidence type="ECO:0000313" key="6">
    <source>
        <dbReference type="EMBL" id="TWU50502.1"/>
    </source>
</evidence>
<dbReference type="Pfam" id="PF00023">
    <property type="entry name" value="Ank"/>
    <property type="match status" value="1"/>
</dbReference>
<feature type="repeat" description="ANK" evidence="3">
    <location>
        <begin position="110"/>
        <end position="142"/>
    </location>
</feature>
<sequence length="231" mass="23923" precursor="true">MNQTIFYQRRAVAFSVSLVVLLVAGGCGAAVESNASRDASTEVPSTDTASESEPFEDSEVSTSVAQSTVGSASVRYSDEAFRVAAHDGNIDIVRDALAAGTKVDAPDPDRKYTALLMAAYNGHSHVVKVLLENGAEVDARDFEGKTPLIHAASGPFPDAVAMLIDAGANINATETTEGFTALMTAAAMGEADVVKLLLVRGADPTVVDADNDTAKNHAINAGKSDVAELLP</sequence>
<dbReference type="InterPro" id="IPR036770">
    <property type="entry name" value="Ankyrin_rpt-contain_sf"/>
</dbReference>
<accession>A0A5C6EMY2</accession>
<dbReference type="AlphaFoldDB" id="A0A5C6EMY2"/>
<protein>
    <submittedName>
        <fullName evidence="6">Ankyrin repeats (3 copies)</fullName>
    </submittedName>
</protein>
<keyword evidence="5" id="KW-0732">Signal</keyword>